<dbReference type="EMBL" id="SRLO01000351">
    <property type="protein sequence ID" value="TNN59658.1"/>
    <property type="molecule type" value="Genomic_DNA"/>
</dbReference>
<gene>
    <name evidence="2" type="ORF">EYF80_030144</name>
</gene>
<protein>
    <submittedName>
        <fullName evidence="2">Uncharacterized protein</fullName>
    </submittedName>
</protein>
<evidence type="ECO:0000313" key="3">
    <source>
        <dbReference type="Proteomes" id="UP000314294"/>
    </source>
</evidence>
<feature type="region of interest" description="Disordered" evidence="1">
    <location>
        <begin position="1"/>
        <end position="26"/>
    </location>
</feature>
<evidence type="ECO:0000256" key="1">
    <source>
        <dbReference type="SAM" id="MobiDB-lite"/>
    </source>
</evidence>
<feature type="compositionally biased region" description="Low complexity" evidence="1">
    <location>
        <begin position="17"/>
        <end position="26"/>
    </location>
</feature>
<evidence type="ECO:0000313" key="2">
    <source>
        <dbReference type="EMBL" id="TNN59658.1"/>
    </source>
</evidence>
<accession>A0A4Z2H1C6</accession>
<organism evidence="2 3">
    <name type="scientific">Liparis tanakae</name>
    <name type="common">Tanaka's snailfish</name>
    <dbReference type="NCBI Taxonomy" id="230148"/>
    <lineage>
        <taxon>Eukaryota</taxon>
        <taxon>Metazoa</taxon>
        <taxon>Chordata</taxon>
        <taxon>Craniata</taxon>
        <taxon>Vertebrata</taxon>
        <taxon>Euteleostomi</taxon>
        <taxon>Actinopterygii</taxon>
        <taxon>Neopterygii</taxon>
        <taxon>Teleostei</taxon>
        <taxon>Neoteleostei</taxon>
        <taxon>Acanthomorphata</taxon>
        <taxon>Eupercaria</taxon>
        <taxon>Perciformes</taxon>
        <taxon>Cottioidei</taxon>
        <taxon>Cottales</taxon>
        <taxon>Liparidae</taxon>
        <taxon>Liparis</taxon>
    </lineage>
</organism>
<proteinExistence type="predicted"/>
<sequence>MHHLARCGPALAGEVAPVQSSVPPQRLPPRSLLLPWTQTKGTDKGLVWAQLIILKANVGSPPSGPDKDQLTQG</sequence>
<reference evidence="2 3" key="1">
    <citation type="submission" date="2019-03" db="EMBL/GenBank/DDBJ databases">
        <title>First draft genome of Liparis tanakae, snailfish: a comprehensive survey of snailfish specific genes.</title>
        <authorList>
            <person name="Kim W."/>
            <person name="Song I."/>
            <person name="Jeong J.-H."/>
            <person name="Kim D."/>
            <person name="Kim S."/>
            <person name="Ryu S."/>
            <person name="Song J.Y."/>
            <person name="Lee S.K."/>
        </authorList>
    </citation>
    <scope>NUCLEOTIDE SEQUENCE [LARGE SCALE GENOMIC DNA]</scope>
    <source>
        <tissue evidence="2">Muscle</tissue>
    </source>
</reference>
<name>A0A4Z2H1C6_9TELE</name>
<keyword evidence="3" id="KW-1185">Reference proteome</keyword>
<dbReference type="Proteomes" id="UP000314294">
    <property type="component" value="Unassembled WGS sequence"/>
</dbReference>
<comment type="caution">
    <text evidence="2">The sequence shown here is derived from an EMBL/GenBank/DDBJ whole genome shotgun (WGS) entry which is preliminary data.</text>
</comment>
<dbReference type="AlphaFoldDB" id="A0A4Z2H1C6"/>